<name>A0A136WE66_9FIRM</name>
<sequence>MASIATQINLVDRMSSPLHNVISAVEQMTSALQSVDNAVNHGFDTTAIDNARRSVDMANTQMEEIEQSIRQAGQQQENLNNQMNQGHSAMDGLAKKALSMVAAYASIQSIGKVMDLSDTMTQTTARLNLMNDGLQTTDELQQKIFESAQRSRGSYIATADVVAKLGQRAGDAFSSNDETIAFAENLNKMFVIAGASQQEMQSASLQLTQALGSGVLRGEELNAVFESAPNVIQEIADYIGKPIGEIRQLAADGQITADIVKNALLSATDEVNAQFESMPVTFAQAWQGIQNDLLMTFQPILSIIAQGAGWIHENWSTIEPVFWGLAAAVAAYALITGISAAATWLSVAANQALIVTMLSNPILWIAILIGFLVAKLYQWVQSVGGVKIAWMIAMNAIKTAGDWAWIGIMTGVNWVMNSFNKFQLTVMTVSTAIQNFMGDMKAGVLMTLENMVNGAIGIINDFIAVLNKIPGVSIEAVAQVSFGTTAELENQANKAARNAELTDYANDVAAKISARDMALNQMKSDAIAATAERQAAIDAAQIQAAAKQDSSMYDGFDAMASNLDDIAGNTGDMKDAVTASEEDLKYMRDIAETQAVNRFTTAEIKIDMGGIQNIVNEKSDLDGIVDYMVNGMNEAMEKAAEGVHV</sequence>
<dbReference type="OrthoDB" id="1677957at2"/>
<feature type="transmembrane region" description="Helical" evidence="2">
    <location>
        <begin position="352"/>
        <end position="374"/>
    </location>
</feature>
<dbReference type="EMBL" id="LRVM01000005">
    <property type="protein sequence ID" value="KXL52812.1"/>
    <property type="molecule type" value="Genomic_DNA"/>
</dbReference>
<evidence type="ECO:0000313" key="4">
    <source>
        <dbReference type="EMBL" id="KXL52812.1"/>
    </source>
</evidence>
<feature type="domain" description="Tape measure protein N-terminal" evidence="3">
    <location>
        <begin position="112"/>
        <end position="296"/>
    </location>
</feature>
<dbReference type="InterPro" id="IPR013491">
    <property type="entry name" value="Tape_meas_N"/>
</dbReference>
<dbReference type="AlphaFoldDB" id="A0A136WE66"/>
<reference evidence="4 5" key="1">
    <citation type="submission" date="2016-01" db="EMBL/GenBank/DDBJ databases">
        <title>Genome sequence of Clostridium neopropionicum X4, DSM-3847.</title>
        <authorList>
            <person name="Poehlein A."/>
            <person name="Beck M.H."/>
            <person name="Bengelsdorf F.R."/>
            <person name="Daniel R."/>
            <person name="Duerre P."/>
        </authorList>
    </citation>
    <scope>NUCLEOTIDE SEQUENCE [LARGE SCALE GENOMIC DNA]</scope>
    <source>
        <strain evidence="4 5">DSM-3847</strain>
    </source>
</reference>
<keyword evidence="5" id="KW-1185">Reference proteome</keyword>
<protein>
    <recommendedName>
        <fullName evidence="3">Tape measure protein N-terminal domain-containing protein</fullName>
    </recommendedName>
</protein>
<evidence type="ECO:0000256" key="1">
    <source>
        <dbReference type="SAM" id="Coils"/>
    </source>
</evidence>
<dbReference type="RefSeq" id="WP_066087813.1">
    <property type="nucleotide sequence ID" value="NZ_LRVM01000005.1"/>
</dbReference>
<dbReference type="STRING" id="36847.CLNEO_18350"/>
<evidence type="ECO:0000259" key="3">
    <source>
        <dbReference type="Pfam" id="PF20155"/>
    </source>
</evidence>
<feature type="transmembrane region" description="Helical" evidence="2">
    <location>
        <begin position="321"/>
        <end position="345"/>
    </location>
</feature>
<organism evidence="4 5">
    <name type="scientific">Anaerotignum neopropionicum</name>
    <dbReference type="NCBI Taxonomy" id="36847"/>
    <lineage>
        <taxon>Bacteria</taxon>
        <taxon>Bacillati</taxon>
        <taxon>Bacillota</taxon>
        <taxon>Clostridia</taxon>
        <taxon>Lachnospirales</taxon>
        <taxon>Anaerotignaceae</taxon>
        <taxon>Anaerotignum</taxon>
    </lineage>
</organism>
<accession>A0A136WE66</accession>
<gene>
    <name evidence="4" type="ORF">CLNEO_18350</name>
</gene>
<dbReference type="PATRIC" id="fig|36847.3.peg.2160"/>
<comment type="caution">
    <text evidence="4">The sequence shown here is derived from an EMBL/GenBank/DDBJ whole genome shotgun (WGS) entry which is preliminary data.</text>
</comment>
<keyword evidence="2" id="KW-0472">Membrane</keyword>
<feature type="coiled-coil region" evidence="1">
    <location>
        <begin position="48"/>
        <end position="85"/>
    </location>
</feature>
<keyword evidence="1" id="KW-0175">Coiled coil</keyword>
<dbReference type="Proteomes" id="UP000070539">
    <property type="component" value="Unassembled WGS sequence"/>
</dbReference>
<keyword evidence="2" id="KW-0812">Transmembrane</keyword>
<keyword evidence="2" id="KW-1133">Transmembrane helix</keyword>
<evidence type="ECO:0000313" key="5">
    <source>
        <dbReference type="Proteomes" id="UP000070539"/>
    </source>
</evidence>
<proteinExistence type="predicted"/>
<dbReference type="Pfam" id="PF20155">
    <property type="entry name" value="TMP_3"/>
    <property type="match status" value="1"/>
</dbReference>
<evidence type="ECO:0000256" key="2">
    <source>
        <dbReference type="SAM" id="Phobius"/>
    </source>
</evidence>
<dbReference type="NCBIfam" id="TIGR02675">
    <property type="entry name" value="tape_meas_nterm"/>
    <property type="match status" value="1"/>
</dbReference>